<dbReference type="PANTHER" id="PTHR47245:SF2">
    <property type="entry name" value="PEPTIDYL-PROLYL CIS-TRANS ISOMERASE HP_0175-RELATED"/>
    <property type="match status" value="1"/>
</dbReference>
<evidence type="ECO:0000259" key="8">
    <source>
        <dbReference type="PROSITE" id="PS50198"/>
    </source>
</evidence>
<organism evidence="9 10">
    <name type="scientific">Shewanella psychrophila</name>
    <dbReference type="NCBI Taxonomy" id="225848"/>
    <lineage>
        <taxon>Bacteria</taxon>
        <taxon>Pseudomonadati</taxon>
        <taxon>Pseudomonadota</taxon>
        <taxon>Gammaproteobacteria</taxon>
        <taxon>Alteromonadales</taxon>
        <taxon>Shewanellaceae</taxon>
        <taxon>Shewanella</taxon>
    </lineage>
</organism>
<feature type="region of interest" description="Disordered" evidence="6">
    <location>
        <begin position="288"/>
        <end position="307"/>
    </location>
</feature>
<keyword evidence="7" id="KW-0472">Membrane</keyword>
<evidence type="ECO:0000256" key="4">
    <source>
        <dbReference type="ARBA" id="ARBA00023110"/>
    </source>
</evidence>
<evidence type="ECO:0000313" key="9">
    <source>
        <dbReference type="EMBL" id="AQS39143.1"/>
    </source>
</evidence>
<evidence type="ECO:0000256" key="2">
    <source>
        <dbReference type="ARBA" id="ARBA00007656"/>
    </source>
</evidence>
<evidence type="ECO:0000256" key="7">
    <source>
        <dbReference type="SAM" id="Phobius"/>
    </source>
</evidence>
<dbReference type="InterPro" id="IPR000297">
    <property type="entry name" value="PPIase_PpiC"/>
</dbReference>
<dbReference type="PROSITE" id="PS50198">
    <property type="entry name" value="PPIC_PPIASE_2"/>
    <property type="match status" value="1"/>
</dbReference>
<keyword evidence="4 5" id="KW-0697">Rotamase</keyword>
<gene>
    <name evidence="9" type="ORF">Sps_04028</name>
</gene>
<dbReference type="InterPro" id="IPR027304">
    <property type="entry name" value="Trigger_fact/SurA_dom_sf"/>
</dbReference>
<dbReference type="InterPro" id="IPR046357">
    <property type="entry name" value="PPIase_dom_sf"/>
</dbReference>
<evidence type="ECO:0000256" key="1">
    <source>
        <dbReference type="ARBA" id="ARBA00000971"/>
    </source>
</evidence>
<dbReference type="STRING" id="225848.Sps_04028"/>
<dbReference type="SUPFAM" id="SSF109998">
    <property type="entry name" value="Triger factor/SurA peptide-binding domain-like"/>
    <property type="match status" value="1"/>
</dbReference>
<evidence type="ECO:0000256" key="6">
    <source>
        <dbReference type="SAM" id="MobiDB-lite"/>
    </source>
</evidence>
<dbReference type="KEGG" id="spsw:Sps_04028"/>
<feature type="transmembrane region" description="Helical" evidence="7">
    <location>
        <begin position="12"/>
        <end position="30"/>
    </location>
</feature>
<keyword evidence="5 9" id="KW-0413">Isomerase</keyword>
<sequence>MPLIFKKFIRDPFAHFMLIGAALFGLYALVNDNEEAAPNRIIISEADIQRTTSQWQQKWHRLPSESELLKVIERQIREEIYYREALALDLGREDPIIRRRLAEKMEFIANDLLIPTEPSDEELTAYLAANPDKFLSPVRLSFSHIFFSADNLSSESLLNQKSLLARLNELPTQPVPSGLGDSFNGKQHYQQIADYQVARIFGRQFKEAVVTLPVGQWLGPIESGYGRHLIRVDDHIDGQLPPLREIRSKVLSYWRTEQQKKSNHSLYAKLKENYQIVIMSKPSQMLKKSVASESQAPKESLETVNRG</sequence>
<feature type="domain" description="PpiC" evidence="8">
    <location>
        <begin position="137"/>
        <end position="234"/>
    </location>
</feature>
<dbReference type="GO" id="GO:0003755">
    <property type="term" value="F:peptidyl-prolyl cis-trans isomerase activity"/>
    <property type="evidence" value="ECO:0007669"/>
    <property type="project" value="UniProtKB-KW"/>
</dbReference>
<evidence type="ECO:0000256" key="3">
    <source>
        <dbReference type="ARBA" id="ARBA00013194"/>
    </source>
</evidence>
<feature type="compositionally biased region" description="Polar residues" evidence="6">
    <location>
        <begin position="291"/>
        <end position="307"/>
    </location>
</feature>
<protein>
    <recommendedName>
        <fullName evidence="3">peptidylprolyl isomerase</fullName>
        <ecNumber evidence="3">5.2.1.8</ecNumber>
    </recommendedName>
</protein>
<keyword evidence="10" id="KW-1185">Reference proteome</keyword>
<accession>A0A1S6HUB3</accession>
<dbReference type="InterPro" id="IPR050245">
    <property type="entry name" value="PrsA_foldase"/>
</dbReference>
<dbReference type="Gene3D" id="3.10.50.40">
    <property type="match status" value="1"/>
</dbReference>
<reference evidence="9 10" key="1">
    <citation type="submission" date="2016-03" db="EMBL/GenBank/DDBJ databases">
        <title>Complete genome sequence of Shewanella psychrophila WP2, a deep sea bacterium isolated from west Pacific sediment.</title>
        <authorList>
            <person name="Xu G."/>
            <person name="Jian H."/>
        </authorList>
    </citation>
    <scope>NUCLEOTIDE SEQUENCE [LARGE SCALE GENOMIC DNA]</scope>
    <source>
        <strain evidence="9 10">WP2</strain>
    </source>
</reference>
<dbReference type="EMBL" id="CP014782">
    <property type="protein sequence ID" value="AQS39143.1"/>
    <property type="molecule type" value="Genomic_DNA"/>
</dbReference>
<dbReference type="EC" id="5.2.1.8" evidence="3"/>
<keyword evidence="7" id="KW-1133">Transmembrane helix</keyword>
<dbReference type="SUPFAM" id="SSF54534">
    <property type="entry name" value="FKBP-like"/>
    <property type="match status" value="1"/>
</dbReference>
<comment type="similarity">
    <text evidence="2">Belongs to the PpiC/parvulin rotamase family.</text>
</comment>
<proteinExistence type="inferred from homology"/>
<comment type="catalytic activity">
    <reaction evidence="1">
        <text>[protein]-peptidylproline (omega=180) = [protein]-peptidylproline (omega=0)</text>
        <dbReference type="Rhea" id="RHEA:16237"/>
        <dbReference type="Rhea" id="RHEA-COMP:10747"/>
        <dbReference type="Rhea" id="RHEA-COMP:10748"/>
        <dbReference type="ChEBI" id="CHEBI:83833"/>
        <dbReference type="ChEBI" id="CHEBI:83834"/>
        <dbReference type="EC" id="5.2.1.8"/>
    </reaction>
</comment>
<dbReference type="OrthoDB" id="196786at2"/>
<evidence type="ECO:0000256" key="5">
    <source>
        <dbReference type="PROSITE-ProRule" id="PRU00278"/>
    </source>
</evidence>
<dbReference type="PANTHER" id="PTHR47245">
    <property type="entry name" value="PEPTIDYLPROLYL ISOMERASE"/>
    <property type="match status" value="1"/>
</dbReference>
<dbReference type="RefSeq" id="WP_077754082.1">
    <property type="nucleotide sequence ID" value="NZ_CP014782.1"/>
</dbReference>
<keyword evidence="7" id="KW-0812">Transmembrane</keyword>
<dbReference type="Pfam" id="PF13145">
    <property type="entry name" value="Rotamase_2"/>
    <property type="match status" value="1"/>
</dbReference>
<dbReference type="AlphaFoldDB" id="A0A1S6HUB3"/>
<name>A0A1S6HUB3_9GAMM</name>
<evidence type="ECO:0000313" key="10">
    <source>
        <dbReference type="Proteomes" id="UP000189545"/>
    </source>
</evidence>
<dbReference type="Proteomes" id="UP000189545">
    <property type="component" value="Chromosome"/>
</dbReference>